<gene>
    <name evidence="1" type="ORF">GCM10010981_37050</name>
</gene>
<accession>A0ABQ1GIG2</accession>
<evidence type="ECO:0000313" key="1">
    <source>
        <dbReference type="EMBL" id="GGA44476.1"/>
    </source>
</evidence>
<dbReference type="RefSeq" id="WP_188796506.1">
    <property type="nucleotide sequence ID" value="NZ_BMJA01000003.1"/>
</dbReference>
<sequence length="96" mass="11163">MNRDDADRLNVLFLQIAGLLNQSAAFVRDKDDEAHWHQYRRPVGKAMNAVFDLGELIWARFPELKPEGLGGPYKVDPLIYEPPFYEWDDEDVRDEG</sequence>
<organism evidence="1 2">
    <name type="scientific">Dyella nitratireducens</name>
    <dbReference type="NCBI Taxonomy" id="1849580"/>
    <lineage>
        <taxon>Bacteria</taxon>
        <taxon>Pseudomonadati</taxon>
        <taxon>Pseudomonadota</taxon>
        <taxon>Gammaproteobacteria</taxon>
        <taxon>Lysobacterales</taxon>
        <taxon>Rhodanobacteraceae</taxon>
        <taxon>Dyella</taxon>
    </lineage>
</organism>
<keyword evidence="2" id="KW-1185">Reference proteome</keyword>
<dbReference type="Proteomes" id="UP000620046">
    <property type="component" value="Unassembled WGS sequence"/>
</dbReference>
<comment type="caution">
    <text evidence="1">The sequence shown here is derived from an EMBL/GenBank/DDBJ whole genome shotgun (WGS) entry which is preliminary data.</text>
</comment>
<evidence type="ECO:0000313" key="2">
    <source>
        <dbReference type="Proteomes" id="UP000620046"/>
    </source>
</evidence>
<name>A0ABQ1GIG2_9GAMM</name>
<proteinExistence type="predicted"/>
<dbReference type="EMBL" id="BMJA01000003">
    <property type="protein sequence ID" value="GGA44476.1"/>
    <property type="molecule type" value="Genomic_DNA"/>
</dbReference>
<protein>
    <submittedName>
        <fullName evidence="1">Uncharacterized protein</fullName>
    </submittedName>
</protein>
<reference evidence="2" key="1">
    <citation type="journal article" date="2019" name="Int. J. Syst. Evol. Microbiol.">
        <title>The Global Catalogue of Microorganisms (GCM) 10K type strain sequencing project: providing services to taxonomists for standard genome sequencing and annotation.</title>
        <authorList>
            <consortium name="The Broad Institute Genomics Platform"/>
            <consortium name="The Broad Institute Genome Sequencing Center for Infectious Disease"/>
            <person name="Wu L."/>
            <person name="Ma J."/>
        </authorList>
    </citation>
    <scope>NUCLEOTIDE SEQUENCE [LARGE SCALE GENOMIC DNA]</scope>
    <source>
        <strain evidence="2">CGMCC 1.15439</strain>
    </source>
</reference>